<evidence type="ECO:0000256" key="8">
    <source>
        <dbReference type="ARBA" id="ARBA00023065"/>
    </source>
</evidence>
<sequence length="160" mass="17818">MFNSLLSSVIIIIGAEGEGGLFDFNATLPLMAVQIILLSILLNFIFYKPLTDTILERRSFVEKSLKDAKEFLSKAEKLSKDYEEKVALSRKEAQLLVSNAEKEAGEVVSVEVLIAQKDAQRIVKETAQELEKQKTQAITILEGQVDSFAKDIKSKLILIS</sequence>
<accession>A0A7D3Q775</accession>
<keyword evidence="13" id="KW-0175">Coiled coil</keyword>
<evidence type="ECO:0000256" key="12">
    <source>
        <dbReference type="RuleBase" id="RU003848"/>
    </source>
</evidence>
<dbReference type="GO" id="GO:0045259">
    <property type="term" value="C:proton-transporting ATP synthase complex"/>
    <property type="evidence" value="ECO:0007669"/>
    <property type="project" value="UniProtKB-KW"/>
</dbReference>
<evidence type="ECO:0000256" key="9">
    <source>
        <dbReference type="ARBA" id="ARBA00023136"/>
    </source>
</evidence>
<keyword evidence="3 11" id="KW-0813">Transport</keyword>
<evidence type="ECO:0000256" key="3">
    <source>
        <dbReference type="ARBA" id="ARBA00022448"/>
    </source>
</evidence>
<dbReference type="GO" id="GO:0005886">
    <property type="term" value="C:plasma membrane"/>
    <property type="evidence" value="ECO:0007669"/>
    <property type="project" value="UniProtKB-SubCell"/>
</dbReference>
<keyword evidence="11" id="KW-1003">Cell membrane</keyword>
<evidence type="ECO:0000256" key="11">
    <source>
        <dbReference type="HAMAP-Rule" id="MF_01399"/>
    </source>
</evidence>
<proteinExistence type="inferred from homology"/>
<dbReference type="AlphaFoldDB" id="A0A7D3Q775"/>
<keyword evidence="14" id="KW-0934">Plastid</keyword>
<comment type="subcellular location">
    <subcellularLocation>
        <location evidence="11">Cell membrane</location>
        <topology evidence="11">Single-pass membrane protein</topology>
    </subcellularLocation>
    <subcellularLocation>
        <location evidence="1">Membrane</location>
        <topology evidence="1">Single-pass membrane protein</topology>
    </subcellularLocation>
</comment>
<keyword evidence="11" id="KW-0066">ATP synthesis</keyword>
<dbReference type="GO" id="GO:0046961">
    <property type="term" value="F:proton-transporting ATPase activity, rotational mechanism"/>
    <property type="evidence" value="ECO:0007669"/>
    <property type="project" value="TreeGrafter"/>
</dbReference>
<reference evidence="14" key="1">
    <citation type="submission" date="2020-04" db="EMBL/GenBank/DDBJ databases">
        <authorList>
            <person name="Hulatt C.J."/>
            <person name="Posewitz M.C."/>
        </authorList>
    </citation>
    <scope>NUCLEOTIDE SEQUENCE</scope>
    <source>
        <strain evidence="14">NIVA-4/92</strain>
    </source>
</reference>
<feature type="coiled-coil region" evidence="13">
    <location>
        <begin position="65"/>
        <end position="92"/>
    </location>
</feature>
<keyword evidence="8 11" id="KW-0406">Ion transport</keyword>
<comment type="function">
    <text evidence="11">Component of the F(0) channel, it forms part of the peripheral stalk, linking F(1) to F(0). The b'-subunit is a diverged and duplicated form of b found in plants and photosynthetic bacteria.</text>
</comment>
<dbReference type="GeneID" id="55752511"/>
<evidence type="ECO:0000256" key="10">
    <source>
        <dbReference type="ARBA" id="ARBA00025198"/>
    </source>
</evidence>
<dbReference type="HAMAP" id="MF_01398">
    <property type="entry name" value="ATP_synth_b_bprime"/>
    <property type="match status" value="1"/>
</dbReference>
<comment type="function">
    <text evidence="10 11">F(1)F(0) ATP synthase produces ATP from ADP in the presence of a proton or sodium gradient. F-type ATPases consist of two structural domains, F(1) containing the extramembraneous catalytic core and F(0) containing the membrane proton channel, linked together by a central stalk and a peripheral stalk. During catalysis, ATP synthesis in the catalytic domain of F(1) is coupled via a rotary mechanism of the central stalk subunits to proton translocation.</text>
</comment>
<name>A0A7D3Q775_9EUKA</name>
<evidence type="ECO:0000256" key="7">
    <source>
        <dbReference type="ARBA" id="ARBA00022989"/>
    </source>
</evidence>
<dbReference type="PANTHER" id="PTHR33445:SF2">
    <property type="entry name" value="ATP SYNTHASE SUBUNIT B', CHLOROPLASTIC"/>
    <property type="match status" value="1"/>
</dbReference>
<dbReference type="InterPro" id="IPR034679">
    <property type="entry name" value="ATP_synth_b"/>
</dbReference>
<evidence type="ECO:0000256" key="5">
    <source>
        <dbReference type="ARBA" id="ARBA00022692"/>
    </source>
</evidence>
<keyword evidence="4 11" id="KW-0138">CF(0)</keyword>
<feature type="transmembrane region" description="Helical" evidence="11">
    <location>
        <begin position="27"/>
        <end position="47"/>
    </location>
</feature>
<dbReference type="NCBIfam" id="NF005607">
    <property type="entry name" value="PRK07353.1"/>
    <property type="match status" value="1"/>
</dbReference>
<evidence type="ECO:0000256" key="2">
    <source>
        <dbReference type="ARBA" id="ARBA00005513"/>
    </source>
</evidence>
<organism evidence="14">
    <name type="scientific">Pavlova sp. NIVA-4/92</name>
    <dbReference type="NCBI Taxonomy" id="2686093"/>
    <lineage>
        <taxon>Eukaryota</taxon>
        <taxon>Haptista</taxon>
        <taxon>Haptophyta</taxon>
        <taxon>Pavlovophyceae</taxon>
        <taxon>Pavlovales</taxon>
        <taxon>Pavlovaceae</taxon>
        <taxon>Pavlova</taxon>
    </lineage>
</organism>
<dbReference type="GO" id="GO:0046933">
    <property type="term" value="F:proton-transporting ATP synthase activity, rotational mechanism"/>
    <property type="evidence" value="ECO:0007669"/>
    <property type="project" value="UniProtKB-UniRule"/>
</dbReference>
<dbReference type="InterPro" id="IPR002146">
    <property type="entry name" value="ATP_synth_b/b'su_bac/chlpt"/>
</dbReference>
<geneLocation type="plastid" evidence="14"/>
<comment type="similarity">
    <text evidence="2 11 12">Belongs to the ATPase B chain family.</text>
</comment>
<keyword evidence="7 11" id="KW-1133">Transmembrane helix</keyword>
<evidence type="ECO:0000256" key="13">
    <source>
        <dbReference type="SAM" id="Coils"/>
    </source>
</evidence>
<keyword evidence="9 11" id="KW-0472">Membrane</keyword>
<dbReference type="RefSeq" id="YP_009863827.1">
    <property type="nucleotide sequence ID" value="NC_049013.1"/>
</dbReference>
<keyword evidence="6 11" id="KW-0375">Hydrogen ion transport</keyword>
<comment type="subunit">
    <text evidence="11">F-type ATPases have 2 components, F(1) - the catalytic core - and F(0) - the membrane proton channel. F(1) has five subunits: alpha(3), beta(3), gamma(1), delta(1), epsilon(1). F(0) has four main subunits: a(1), b(1), b'(1) and c(10-14). The alpha and beta chains form an alternating ring which encloses part of the gamma chain. F(1) is attached to F(0) by a central stalk formed by the gamma and epsilon chains, while a peripheral stalk is formed by the delta, b and b' chains.</text>
</comment>
<gene>
    <name evidence="11 14" type="primary">atpG</name>
    <name evidence="11" type="synonym">atpF2</name>
</gene>
<dbReference type="CDD" id="cd06503">
    <property type="entry name" value="ATP-synt_Fo_b"/>
    <property type="match status" value="1"/>
</dbReference>
<dbReference type="HAMAP" id="MF_01399">
    <property type="entry name" value="ATP_synth_bprime"/>
    <property type="match status" value="1"/>
</dbReference>
<dbReference type="InterPro" id="IPR050059">
    <property type="entry name" value="ATP_synthase_B_chain"/>
</dbReference>
<dbReference type="PANTHER" id="PTHR33445">
    <property type="entry name" value="ATP SYNTHASE SUBUNIT B', CHLOROPLASTIC"/>
    <property type="match status" value="1"/>
</dbReference>
<evidence type="ECO:0000256" key="4">
    <source>
        <dbReference type="ARBA" id="ARBA00022547"/>
    </source>
</evidence>
<dbReference type="Pfam" id="PF00430">
    <property type="entry name" value="ATP-synt_B"/>
    <property type="match status" value="1"/>
</dbReference>
<protein>
    <submittedName>
        <fullName evidence="14">ATP synthase CF0 subunit II</fullName>
    </submittedName>
</protein>
<keyword evidence="5 11" id="KW-0812">Transmembrane</keyword>
<evidence type="ECO:0000313" key="14">
    <source>
        <dbReference type="EMBL" id="QKE31158.1"/>
    </source>
</evidence>
<dbReference type="EMBL" id="MT364382">
    <property type="protein sequence ID" value="QKE31158.1"/>
    <property type="molecule type" value="Genomic_DNA"/>
</dbReference>
<evidence type="ECO:0000256" key="6">
    <source>
        <dbReference type="ARBA" id="ARBA00022781"/>
    </source>
</evidence>
<evidence type="ECO:0000256" key="1">
    <source>
        <dbReference type="ARBA" id="ARBA00004167"/>
    </source>
</evidence>